<evidence type="ECO:0000313" key="3">
    <source>
        <dbReference type="EMBL" id="CAD8052679.1"/>
    </source>
</evidence>
<dbReference type="InterPro" id="IPR044039">
    <property type="entry name" value="DUF5745"/>
</dbReference>
<feature type="compositionally biased region" description="Polar residues" evidence="1">
    <location>
        <begin position="118"/>
        <end position="145"/>
    </location>
</feature>
<feature type="region of interest" description="Disordered" evidence="1">
    <location>
        <begin position="118"/>
        <end position="210"/>
    </location>
</feature>
<gene>
    <name evidence="3" type="ORF">PPRIM_AZ9-3.1.T0190303</name>
</gene>
<dbReference type="Pfam" id="PF19016">
    <property type="entry name" value="DUF5745"/>
    <property type="match status" value="1"/>
</dbReference>
<evidence type="ECO:0000259" key="2">
    <source>
        <dbReference type="Pfam" id="PF19016"/>
    </source>
</evidence>
<reference evidence="3" key="1">
    <citation type="submission" date="2021-01" db="EMBL/GenBank/DDBJ databases">
        <authorList>
            <consortium name="Genoscope - CEA"/>
            <person name="William W."/>
        </authorList>
    </citation>
    <scope>NUCLEOTIDE SEQUENCE</scope>
</reference>
<dbReference type="AlphaFoldDB" id="A0A8S1KBX2"/>
<sequence length="571" mass="68426">MNSEVQDIIDLYQQIVSNLDLNPQRDVTIEQLKNERNYCTIFRIMFPFLEKEIDNIQKERNPTGEKLQGLIEFLSYPVLTMDLSHISGHSIAQGDLRHLYNFLQILLELSKLYKDQVQNTRSNSTSQQNFQQDNSTPPEQQSDYFNDNADYEESSQKEGGNFETKKIQRNQSLKDLKKGANQNNNATTKNQLSNNQRKSSARKVEQKKVLNSKENKLKAISNDLLPVTQLQQRIITQDPNIAIKYKKQQQQQQKKSSKKQQNSQSPKEEEEEQLDQLDLDFQDISEIDYQFLEQHDEEEINQLDDKDPTKVKYLREQQKDNIRKILQERMKEEEEFGEQPEIDHFIDSQIQVIKQSLGNMKNQPPSDEKETIEKIIKNRNQYKEFLKDYLKTYQQKLKKQESQQNKSIQDQKQLNKMNQKKKDDLKKEFENEHLSMYYKLRDEKLNYLRKIHRIIFELEKRKIIDEKKDHLQMRRQQNIITRNALASVENAYNDKITMLKEKLQNERKERHVAGVAQKQILSKLEKELKDEKIKQIQELKDIWRQEKERFDYLMKDDGELEKRILQIYKKY</sequence>
<feature type="compositionally biased region" description="Low complexity" evidence="1">
    <location>
        <begin position="248"/>
        <end position="265"/>
    </location>
</feature>
<organism evidence="3 4">
    <name type="scientific">Paramecium primaurelia</name>
    <dbReference type="NCBI Taxonomy" id="5886"/>
    <lineage>
        <taxon>Eukaryota</taxon>
        <taxon>Sar</taxon>
        <taxon>Alveolata</taxon>
        <taxon>Ciliophora</taxon>
        <taxon>Intramacronucleata</taxon>
        <taxon>Oligohymenophorea</taxon>
        <taxon>Peniculida</taxon>
        <taxon>Parameciidae</taxon>
        <taxon>Paramecium</taxon>
    </lineage>
</organism>
<evidence type="ECO:0000313" key="4">
    <source>
        <dbReference type="Proteomes" id="UP000688137"/>
    </source>
</evidence>
<feature type="domain" description="DUF5745" evidence="2">
    <location>
        <begin position="68"/>
        <end position="109"/>
    </location>
</feature>
<name>A0A8S1KBX2_PARPR</name>
<protein>
    <recommendedName>
        <fullName evidence="2">DUF5745 domain-containing protein</fullName>
    </recommendedName>
</protein>
<dbReference type="Proteomes" id="UP000688137">
    <property type="component" value="Unassembled WGS sequence"/>
</dbReference>
<comment type="caution">
    <text evidence="3">The sequence shown here is derived from an EMBL/GenBank/DDBJ whole genome shotgun (WGS) entry which is preliminary data.</text>
</comment>
<evidence type="ECO:0000256" key="1">
    <source>
        <dbReference type="SAM" id="MobiDB-lite"/>
    </source>
</evidence>
<feature type="region of interest" description="Disordered" evidence="1">
    <location>
        <begin position="245"/>
        <end position="275"/>
    </location>
</feature>
<keyword evidence="4" id="KW-1185">Reference proteome</keyword>
<accession>A0A8S1KBX2</accession>
<dbReference type="EMBL" id="CAJJDM010000016">
    <property type="protein sequence ID" value="CAD8052679.1"/>
    <property type="molecule type" value="Genomic_DNA"/>
</dbReference>
<feature type="region of interest" description="Disordered" evidence="1">
    <location>
        <begin position="397"/>
        <end position="423"/>
    </location>
</feature>
<dbReference type="OMA" id="PQIMAYI"/>
<proteinExistence type="predicted"/>
<feature type="compositionally biased region" description="Low complexity" evidence="1">
    <location>
        <begin position="179"/>
        <end position="191"/>
    </location>
</feature>